<evidence type="ECO:0000256" key="1">
    <source>
        <dbReference type="ARBA" id="ARBA00008675"/>
    </source>
</evidence>
<dbReference type="InterPro" id="IPR018368">
    <property type="entry name" value="ClpA/B_CS1"/>
</dbReference>
<gene>
    <name evidence="10" type="ORF">PTSG_05921</name>
</gene>
<evidence type="ECO:0000256" key="5">
    <source>
        <dbReference type="ARBA" id="ARBA00023186"/>
    </source>
</evidence>
<dbReference type="SUPFAM" id="SSF52540">
    <property type="entry name" value="P-loop containing nucleoside triphosphate hydrolases"/>
    <property type="match status" value="2"/>
</dbReference>
<evidence type="ECO:0000313" key="11">
    <source>
        <dbReference type="Proteomes" id="UP000007799"/>
    </source>
</evidence>
<comment type="similarity">
    <text evidence="1 6">Belongs to the ClpA/ClpB family.</text>
</comment>
<evidence type="ECO:0000259" key="8">
    <source>
        <dbReference type="SMART" id="SM00382"/>
    </source>
</evidence>
<dbReference type="GeneID" id="16073385"/>
<dbReference type="PANTHER" id="PTHR11638:SF176">
    <property type="entry name" value="HEAT SHOCK PROTEIN 78, MITOCHONDRIAL"/>
    <property type="match status" value="1"/>
</dbReference>
<dbReference type="PANTHER" id="PTHR11638">
    <property type="entry name" value="ATP-DEPENDENT CLP PROTEASE"/>
    <property type="match status" value="1"/>
</dbReference>
<name>F2UD62_SALR5</name>
<dbReference type="InterPro" id="IPR041546">
    <property type="entry name" value="ClpA/ClpB_AAA_lid"/>
</dbReference>
<feature type="domain" description="Clp ATPase C-terminal" evidence="9">
    <location>
        <begin position="706"/>
        <end position="795"/>
    </location>
</feature>
<keyword evidence="4 6" id="KW-0067">ATP-binding</keyword>
<dbReference type="GO" id="GO:0016887">
    <property type="term" value="F:ATP hydrolysis activity"/>
    <property type="evidence" value="ECO:0007669"/>
    <property type="project" value="InterPro"/>
</dbReference>
<dbReference type="InterPro" id="IPR001270">
    <property type="entry name" value="ClpA/B"/>
</dbReference>
<dbReference type="GO" id="GO:0005524">
    <property type="term" value="F:ATP binding"/>
    <property type="evidence" value="ECO:0007669"/>
    <property type="project" value="UniProtKB-KW"/>
</dbReference>
<feature type="coiled-coil region" evidence="7">
    <location>
        <begin position="347"/>
        <end position="461"/>
    </location>
</feature>
<dbReference type="FunFam" id="3.40.50.300:FF:000025">
    <property type="entry name" value="ATP-dependent Clp protease subunit"/>
    <property type="match status" value="1"/>
</dbReference>
<dbReference type="Proteomes" id="UP000007799">
    <property type="component" value="Unassembled WGS sequence"/>
</dbReference>
<dbReference type="InterPro" id="IPR003959">
    <property type="entry name" value="ATPase_AAA_core"/>
</dbReference>
<keyword evidence="11" id="KW-1185">Reference proteome</keyword>
<dbReference type="FunFam" id="3.40.50.300:FF:000010">
    <property type="entry name" value="Chaperone clpB 1, putative"/>
    <property type="match status" value="1"/>
</dbReference>
<keyword evidence="7" id="KW-0175">Coiled coil</keyword>
<dbReference type="RefSeq" id="XP_004992814.1">
    <property type="nucleotide sequence ID" value="XM_004992757.1"/>
</dbReference>
<proteinExistence type="inferred from homology"/>
<dbReference type="Pfam" id="PF07724">
    <property type="entry name" value="AAA_2"/>
    <property type="match status" value="1"/>
</dbReference>
<dbReference type="InterPro" id="IPR028299">
    <property type="entry name" value="ClpA/B_CS2"/>
</dbReference>
<keyword evidence="2" id="KW-0677">Repeat</keyword>
<keyword evidence="5 6" id="KW-0143">Chaperone</keyword>
<dbReference type="PROSITE" id="PS00871">
    <property type="entry name" value="CLPAB_2"/>
    <property type="match status" value="1"/>
</dbReference>
<dbReference type="InParanoid" id="F2UD62"/>
<evidence type="ECO:0000256" key="3">
    <source>
        <dbReference type="ARBA" id="ARBA00022741"/>
    </source>
</evidence>
<feature type="domain" description="AAA+ ATPase" evidence="8">
    <location>
        <begin position="133"/>
        <end position="278"/>
    </location>
</feature>
<dbReference type="KEGG" id="sre:PTSG_05921"/>
<evidence type="ECO:0000256" key="4">
    <source>
        <dbReference type="ARBA" id="ARBA00022840"/>
    </source>
</evidence>
<dbReference type="SMART" id="SM00382">
    <property type="entry name" value="AAA"/>
    <property type="match status" value="2"/>
</dbReference>
<evidence type="ECO:0000256" key="6">
    <source>
        <dbReference type="RuleBase" id="RU004432"/>
    </source>
</evidence>
<dbReference type="Pfam" id="PF00004">
    <property type="entry name" value="AAA"/>
    <property type="match status" value="1"/>
</dbReference>
<dbReference type="PROSITE" id="PS00870">
    <property type="entry name" value="CLPAB_1"/>
    <property type="match status" value="1"/>
</dbReference>
<dbReference type="Pfam" id="PF10431">
    <property type="entry name" value="ClpB_D2-small"/>
    <property type="match status" value="1"/>
</dbReference>
<dbReference type="SMART" id="SM01086">
    <property type="entry name" value="ClpB_D2-small"/>
    <property type="match status" value="1"/>
</dbReference>
<dbReference type="OrthoDB" id="47330at2759"/>
<dbReference type="CDD" id="cd00009">
    <property type="entry name" value="AAA"/>
    <property type="match status" value="1"/>
</dbReference>
<dbReference type="GO" id="GO:0034605">
    <property type="term" value="P:cellular response to heat"/>
    <property type="evidence" value="ECO:0007669"/>
    <property type="project" value="TreeGrafter"/>
</dbReference>
<sequence length="799" mass="89446">MLAVARVRPQHTLRWPVLTIQRTLTRAAARRQAVTQKMKMPATTSLLPRTSLGHLRFTLGATRIASSSFHTASRLAIAQPGQTWVNPAAQPEGESLKKYSVNLSEMAKDGKLDPVIGRDDEIRRCLQVLSRRTKSNPCLVGSAGVGKTAIAEGLAQRILSGDVPDSMKDKEVIALDLTALIAGAAYRGEFEERLKSVISDVKAGAGKYILFIDEMHLILDMGKMGGAMDAGNILKPSLARGELQLLGATTMEEYRKYIEKDAALARRFQPVQVAEPSVQDTISILRGLKEKYEVHHGVKITDSALVAAATQSDRYITDRFLPDKAVDLVDEAASRLRLQQESKPESIDSLDHDILTIKIELEALKKEKDEGSRRRRELLNNQLKEKQKEVDELTARWQEERREIEQRNEDRERLDKLRIDLQNAMRRGDYELASKLQYGDIPELEKKVEAHEEEEAQLNHEHAARLLGEAVTSRDIAEVVSRITGIPVRTMMQSEKEKLLQLEDHLRARVIGQDHALTAVSNAVRLSRAGLASRNRPIASFMFLGPTGVGKTELCKAMAASLFDTEAAMIRIDMSEYMERFSVSRLIGAPPGYVGYEEGGMLTEAVRRRPYSVILLDEFEKAHREVSNLMLQVLDDGHLTDSQGHKVDFTNTIIVMTSNIGADILAGGSDKSSDAMFNDIITKRVREHFSPEFVNRIDELVVFNRLSREDMDAILDIRVKELQYQLEDKDLDLELTPAARTWLCDAGYNPTYGARPLNRVIKQHVMNPLAVKMLDGTFPPKSHIRADVEGDDIVLTKAK</sequence>
<dbReference type="GO" id="GO:0005737">
    <property type="term" value="C:cytoplasm"/>
    <property type="evidence" value="ECO:0007669"/>
    <property type="project" value="TreeGrafter"/>
</dbReference>
<dbReference type="CDD" id="cd19499">
    <property type="entry name" value="RecA-like_ClpB_Hsp104-like"/>
    <property type="match status" value="1"/>
</dbReference>
<dbReference type="InterPro" id="IPR027417">
    <property type="entry name" value="P-loop_NTPase"/>
</dbReference>
<dbReference type="InterPro" id="IPR019489">
    <property type="entry name" value="Clp_ATPase_C"/>
</dbReference>
<protein>
    <submittedName>
        <fullName evidence="10">ClpB</fullName>
    </submittedName>
</protein>
<dbReference type="eggNOG" id="KOG1051">
    <property type="taxonomic scope" value="Eukaryota"/>
</dbReference>
<evidence type="ECO:0000313" key="10">
    <source>
        <dbReference type="EMBL" id="EGD74557.1"/>
    </source>
</evidence>
<keyword evidence="3 6" id="KW-0547">Nucleotide-binding</keyword>
<dbReference type="InterPro" id="IPR003593">
    <property type="entry name" value="AAA+_ATPase"/>
</dbReference>
<dbReference type="Pfam" id="PF17871">
    <property type="entry name" value="AAA_lid_9"/>
    <property type="match status" value="1"/>
</dbReference>
<dbReference type="STRING" id="946362.F2UD62"/>
<accession>F2UD62</accession>
<reference evidence="10" key="1">
    <citation type="submission" date="2009-08" db="EMBL/GenBank/DDBJ databases">
        <title>Annotation of Salpingoeca rosetta.</title>
        <authorList>
            <consortium name="The Broad Institute Genome Sequencing Platform"/>
            <person name="Russ C."/>
            <person name="Cuomo C."/>
            <person name="Burger G."/>
            <person name="Gray M.W."/>
            <person name="Holland P.W.H."/>
            <person name="King N."/>
            <person name="Lang F.B.F."/>
            <person name="Roger A.J."/>
            <person name="Ruiz-Trillo I."/>
            <person name="Young S.K."/>
            <person name="Zeng Q."/>
            <person name="Gargeya S."/>
            <person name="Alvarado L."/>
            <person name="Berlin A."/>
            <person name="Chapman S.B."/>
            <person name="Chen Z."/>
            <person name="Freedman E."/>
            <person name="Gellesch M."/>
            <person name="Goldberg J."/>
            <person name="Griggs A."/>
            <person name="Gujja S."/>
            <person name="Heilman E."/>
            <person name="Heiman D."/>
            <person name="Howarth C."/>
            <person name="Mehta T."/>
            <person name="Neiman D."/>
            <person name="Pearson M."/>
            <person name="Roberts A."/>
            <person name="Saif S."/>
            <person name="Shea T."/>
            <person name="Shenoy N."/>
            <person name="Sisk P."/>
            <person name="Stolte C."/>
            <person name="Sykes S."/>
            <person name="White J."/>
            <person name="Yandava C."/>
            <person name="Haas B."/>
            <person name="Nusbaum C."/>
            <person name="Birren B."/>
        </authorList>
    </citation>
    <scope>NUCLEOTIDE SEQUENCE [LARGE SCALE GENOMIC DNA]</scope>
    <source>
        <strain evidence="10">ATCC 50818</strain>
    </source>
</reference>
<dbReference type="EMBL" id="GL832969">
    <property type="protein sequence ID" value="EGD74557.1"/>
    <property type="molecule type" value="Genomic_DNA"/>
</dbReference>
<evidence type="ECO:0000259" key="9">
    <source>
        <dbReference type="SMART" id="SM01086"/>
    </source>
</evidence>
<dbReference type="AlphaFoldDB" id="F2UD62"/>
<dbReference type="PRINTS" id="PR00300">
    <property type="entry name" value="CLPPROTEASEA"/>
</dbReference>
<dbReference type="InterPro" id="IPR050130">
    <property type="entry name" value="ClpA_ClpB"/>
</dbReference>
<dbReference type="Gene3D" id="1.10.8.60">
    <property type="match status" value="1"/>
</dbReference>
<feature type="domain" description="AAA+ ATPase" evidence="8">
    <location>
        <begin position="537"/>
        <end position="682"/>
    </location>
</feature>
<organism evidence="11">
    <name type="scientific">Salpingoeca rosetta (strain ATCC 50818 / BSB-021)</name>
    <dbReference type="NCBI Taxonomy" id="946362"/>
    <lineage>
        <taxon>Eukaryota</taxon>
        <taxon>Choanoflagellata</taxon>
        <taxon>Craspedida</taxon>
        <taxon>Salpingoecidae</taxon>
        <taxon>Salpingoeca</taxon>
    </lineage>
</organism>
<dbReference type="Gene3D" id="3.40.50.300">
    <property type="entry name" value="P-loop containing nucleotide triphosphate hydrolases"/>
    <property type="match status" value="3"/>
</dbReference>
<dbReference type="FunFam" id="3.40.50.300:FF:000120">
    <property type="entry name" value="ATP-dependent chaperone ClpB"/>
    <property type="match status" value="1"/>
</dbReference>
<evidence type="ECO:0000256" key="7">
    <source>
        <dbReference type="SAM" id="Coils"/>
    </source>
</evidence>
<evidence type="ECO:0000256" key="2">
    <source>
        <dbReference type="ARBA" id="ARBA00022737"/>
    </source>
</evidence>
<dbReference type="OMA" id="VSKMMQG"/>